<dbReference type="Proteomes" id="UP000677082">
    <property type="component" value="Unassembled WGS sequence"/>
</dbReference>
<evidence type="ECO:0000259" key="2">
    <source>
        <dbReference type="Pfam" id="PF00561"/>
    </source>
</evidence>
<feature type="domain" description="AB hydrolase-1" evidence="2">
    <location>
        <begin position="180"/>
        <end position="298"/>
    </location>
</feature>
<keyword evidence="4" id="KW-1185">Reference proteome</keyword>
<feature type="transmembrane region" description="Helical" evidence="1">
    <location>
        <begin position="53"/>
        <end position="73"/>
    </location>
</feature>
<evidence type="ECO:0000256" key="1">
    <source>
        <dbReference type="SAM" id="Phobius"/>
    </source>
</evidence>
<sequence>MVRGVGLLPALVWGVLAGFWRPRGPIFPIDAIAILVISIVVGVFAGRIARSRWAILLAPVLFALAGEITRVGFTGPTVDYPRPTPLGLLALIVGRGLYALLALLPMAVGAAYGAGSRRRSRSAWRFVGRFVAGVFALVVLVTGVAVVLPGRVAPIRGGISEMAYAGKFGLMIRGARADAPVLLFVPGGPGGSELAAMRQRLGALEQTFVVVTMDRRGGGRSFGALDPTPTFTVDDERRTVLAVTDYLRARFRRDKIYLVAHSGGTIGATLAVQDSPALFAAYVGVGQVADPTASDRTQYDDTLAWARSKGDATLIARLEQVGPPPYANIYGYEPMLLNEDAVYGTDNGDALLANAQAPELGALDKVHVIAGFLDSFDAFYPRVRAVDFRTQVPSLGVPVYFVAGDREVPARVRDLARWFSALQAPRKETVTLGNAGHRSMFDQPARFEAVMKRVLAENP</sequence>
<protein>
    <recommendedName>
        <fullName evidence="2">AB hydrolase-1 domain-containing protein</fullName>
    </recommendedName>
</protein>
<organism evidence="3 4">
    <name type="scientific">Paractinoplanes toevensis</name>
    <dbReference type="NCBI Taxonomy" id="571911"/>
    <lineage>
        <taxon>Bacteria</taxon>
        <taxon>Bacillati</taxon>
        <taxon>Actinomycetota</taxon>
        <taxon>Actinomycetes</taxon>
        <taxon>Micromonosporales</taxon>
        <taxon>Micromonosporaceae</taxon>
        <taxon>Paractinoplanes</taxon>
    </lineage>
</organism>
<dbReference type="InterPro" id="IPR000073">
    <property type="entry name" value="AB_hydrolase_1"/>
</dbReference>
<feature type="transmembrane region" description="Helical" evidence="1">
    <location>
        <begin position="85"/>
        <end position="114"/>
    </location>
</feature>
<keyword evidence="1" id="KW-1133">Transmembrane helix</keyword>
<keyword evidence="1" id="KW-0812">Transmembrane</keyword>
<dbReference type="EMBL" id="BOQN01000024">
    <property type="protein sequence ID" value="GIM90238.1"/>
    <property type="molecule type" value="Genomic_DNA"/>
</dbReference>
<dbReference type="Pfam" id="PF00561">
    <property type="entry name" value="Abhydrolase_1"/>
    <property type="match status" value="1"/>
</dbReference>
<dbReference type="RefSeq" id="WP_213006170.1">
    <property type="nucleotide sequence ID" value="NZ_BOQN01000024.1"/>
</dbReference>
<dbReference type="Gene3D" id="3.40.50.1820">
    <property type="entry name" value="alpha/beta hydrolase"/>
    <property type="match status" value="1"/>
</dbReference>
<keyword evidence="1" id="KW-0472">Membrane</keyword>
<accession>A0A919T7G1</accession>
<comment type="caution">
    <text evidence="3">The sequence shown here is derived from an EMBL/GenBank/DDBJ whole genome shotgun (WGS) entry which is preliminary data.</text>
</comment>
<reference evidence="3 4" key="1">
    <citation type="submission" date="2021-03" db="EMBL/GenBank/DDBJ databases">
        <title>Whole genome shotgun sequence of Actinoplanes toevensis NBRC 105298.</title>
        <authorList>
            <person name="Komaki H."/>
            <person name="Tamura T."/>
        </authorList>
    </citation>
    <scope>NUCLEOTIDE SEQUENCE [LARGE SCALE GENOMIC DNA]</scope>
    <source>
        <strain evidence="3 4">NBRC 105298</strain>
    </source>
</reference>
<evidence type="ECO:0000313" key="3">
    <source>
        <dbReference type="EMBL" id="GIM90238.1"/>
    </source>
</evidence>
<evidence type="ECO:0000313" key="4">
    <source>
        <dbReference type="Proteomes" id="UP000677082"/>
    </source>
</evidence>
<dbReference type="SUPFAM" id="SSF53474">
    <property type="entry name" value="alpha/beta-Hydrolases"/>
    <property type="match status" value="1"/>
</dbReference>
<name>A0A919T7G1_9ACTN</name>
<feature type="transmembrane region" description="Helical" evidence="1">
    <location>
        <begin position="27"/>
        <end position="46"/>
    </location>
</feature>
<dbReference type="AlphaFoldDB" id="A0A919T7G1"/>
<dbReference type="InterPro" id="IPR029058">
    <property type="entry name" value="AB_hydrolase_fold"/>
</dbReference>
<gene>
    <name evidence="3" type="ORF">Ato02nite_020310</name>
</gene>
<feature type="transmembrane region" description="Helical" evidence="1">
    <location>
        <begin position="126"/>
        <end position="148"/>
    </location>
</feature>
<proteinExistence type="predicted"/>
<dbReference type="GO" id="GO:0003824">
    <property type="term" value="F:catalytic activity"/>
    <property type="evidence" value="ECO:0007669"/>
    <property type="project" value="UniProtKB-ARBA"/>
</dbReference>